<accession>A0A368LPL5</accession>
<name>A0A368LPL5_9VIBR</name>
<keyword evidence="3" id="KW-1185">Reference proteome</keyword>
<dbReference type="Gene3D" id="1.10.10.10">
    <property type="entry name" value="Winged helix-like DNA-binding domain superfamily/Winged helix DNA-binding domain"/>
    <property type="match status" value="1"/>
</dbReference>
<dbReference type="RefSeq" id="WP_086961570.1">
    <property type="nucleotide sequence ID" value="NZ_AP018680.1"/>
</dbReference>
<dbReference type="InterPro" id="IPR000792">
    <property type="entry name" value="Tscrpt_reg_LuxR_C"/>
</dbReference>
<reference evidence="2 3" key="1">
    <citation type="journal article" date="2017" name="Elife">
        <title>Extensive horizontal gene transfer in cheese-associated bacteria.</title>
        <authorList>
            <person name="Bonham K.S."/>
            <person name="Wolfe B.E."/>
            <person name="Dutton R.J."/>
        </authorList>
    </citation>
    <scope>NUCLEOTIDE SEQUENCE [LARGE SCALE GENOMIC DNA]</scope>
    <source>
        <strain evidence="2 3">JB196</strain>
    </source>
</reference>
<dbReference type="OrthoDB" id="8874570at2"/>
<feature type="domain" description="HTH luxR-type" evidence="1">
    <location>
        <begin position="312"/>
        <end position="369"/>
    </location>
</feature>
<comment type="caution">
    <text evidence="2">The sequence shown here is derived from an EMBL/GenBank/DDBJ whole genome shotgun (WGS) entry which is preliminary data.</text>
</comment>
<dbReference type="GO" id="GO:0003677">
    <property type="term" value="F:DNA binding"/>
    <property type="evidence" value="ECO:0007669"/>
    <property type="project" value="InterPro"/>
</dbReference>
<dbReference type="SUPFAM" id="SSF46894">
    <property type="entry name" value="C-terminal effector domain of the bipartite response regulators"/>
    <property type="match status" value="1"/>
</dbReference>
<dbReference type="InterPro" id="IPR016032">
    <property type="entry name" value="Sig_transdc_resp-reg_C-effctor"/>
</dbReference>
<gene>
    <name evidence="2" type="ORF">CIK83_09290</name>
</gene>
<dbReference type="SMART" id="SM00421">
    <property type="entry name" value="HTH_LUXR"/>
    <property type="match status" value="1"/>
</dbReference>
<dbReference type="GeneID" id="303189116"/>
<evidence type="ECO:0000313" key="2">
    <source>
        <dbReference type="EMBL" id="RCS73778.1"/>
    </source>
</evidence>
<dbReference type="InterPro" id="IPR036388">
    <property type="entry name" value="WH-like_DNA-bd_sf"/>
</dbReference>
<dbReference type="Pfam" id="PF00196">
    <property type="entry name" value="GerE"/>
    <property type="match status" value="1"/>
</dbReference>
<dbReference type="Proteomes" id="UP000252479">
    <property type="component" value="Unassembled WGS sequence"/>
</dbReference>
<protein>
    <submittedName>
        <fullName evidence="2">LuxR family transcriptional regulator</fullName>
    </submittedName>
</protein>
<dbReference type="GO" id="GO:0006355">
    <property type="term" value="P:regulation of DNA-templated transcription"/>
    <property type="evidence" value="ECO:0007669"/>
    <property type="project" value="InterPro"/>
</dbReference>
<proteinExistence type="predicted"/>
<dbReference type="EMBL" id="QPGL01000001">
    <property type="protein sequence ID" value="RCS73778.1"/>
    <property type="molecule type" value="Genomic_DNA"/>
</dbReference>
<evidence type="ECO:0000259" key="1">
    <source>
        <dbReference type="SMART" id="SM00421"/>
    </source>
</evidence>
<evidence type="ECO:0000313" key="3">
    <source>
        <dbReference type="Proteomes" id="UP000252479"/>
    </source>
</evidence>
<organism evidence="2 3">
    <name type="scientific">Vibrio casei</name>
    <dbReference type="NCBI Taxonomy" id="673372"/>
    <lineage>
        <taxon>Bacteria</taxon>
        <taxon>Pseudomonadati</taxon>
        <taxon>Pseudomonadota</taxon>
        <taxon>Gammaproteobacteria</taxon>
        <taxon>Vibrionales</taxon>
        <taxon>Vibrionaceae</taxon>
        <taxon>Vibrio</taxon>
    </lineage>
</organism>
<sequence length="377" mass="43289">MEYQYDFKLFDQLITNLYLSPTRTDYFQPFLDSLVEAFDLSDAILHVESNQPDAIELKSVWISGPTSNAILEGVGLNLLDLNYFGHFMLKQPVEHFYGWMLHQGRYPDDFDNYRYKPIHDWFDSHDFIDIAGCVFKLEHCRVFFHAHRQKDVGVFTQKDIAALNFLVSHIKQALNLYFHLKSAVYSEYDYSILDFIHHPSILFHKNGDVLYANESAKGLLELYDNIELTSSDLKLNSTARTNQLKTAVLRASIAKPGEDDRSIISLDSDHYPLTLLVMPVKHHRGAHLSGAIVYFYDRESSAVVNLDTIALIFNLTKIEVAICDLMLLGIRREDIAQELNRSIHTVKDYIKSIYSKVGANTQAELVSTLLKFPVFPI</sequence>
<dbReference type="AlphaFoldDB" id="A0A368LPL5"/>